<organism evidence="14 15">
    <name type="scientific">Halobacteriovorax vibrionivorans</name>
    <dbReference type="NCBI Taxonomy" id="2152716"/>
    <lineage>
        <taxon>Bacteria</taxon>
        <taxon>Pseudomonadati</taxon>
        <taxon>Bdellovibrionota</taxon>
        <taxon>Bacteriovoracia</taxon>
        <taxon>Bacteriovoracales</taxon>
        <taxon>Halobacteriovoraceae</taxon>
        <taxon>Halobacteriovorax</taxon>
    </lineage>
</organism>
<evidence type="ECO:0000256" key="1">
    <source>
        <dbReference type="ARBA" id="ARBA00004141"/>
    </source>
</evidence>
<evidence type="ECO:0000313" key="14">
    <source>
        <dbReference type="EMBL" id="RZF20584.1"/>
    </source>
</evidence>
<proteinExistence type="inferred from homology"/>
<gene>
    <name evidence="14" type="ORF">DAY19_11405</name>
</gene>
<dbReference type="EMBL" id="QDKL01000003">
    <property type="protein sequence ID" value="RZF20584.1"/>
    <property type="molecule type" value="Genomic_DNA"/>
</dbReference>
<evidence type="ECO:0000256" key="8">
    <source>
        <dbReference type="ARBA" id="ARBA00023004"/>
    </source>
</evidence>
<evidence type="ECO:0000256" key="9">
    <source>
        <dbReference type="ARBA" id="ARBA00023098"/>
    </source>
</evidence>
<keyword evidence="8" id="KW-0408">Iron</keyword>
<keyword evidence="7" id="KW-0560">Oxidoreductase</keyword>
<name>A0ABY0IDG9_9BACT</name>
<keyword evidence="6 12" id="KW-1133">Transmembrane helix</keyword>
<dbReference type="InterPro" id="IPR005804">
    <property type="entry name" value="FA_desaturase_dom"/>
</dbReference>
<keyword evidence="9" id="KW-0443">Lipid metabolism</keyword>
<dbReference type="InterPro" id="IPR015876">
    <property type="entry name" value="Acyl-CoA_DS"/>
</dbReference>
<reference evidence="15" key="1">
    <citation type="journal article" date="2019" name="Int. J. Syst. Evol. Microbiol.">
        <title>Halobacteriovorax valvorus sp. nov., a novel prokaryotic predator isolated from coastal seawater of China.</title>
        <authorList>
            <person name="Chen M.-X."/>
        </authorList>
    </citation>
    <scope>NUCLEOTIDE SEQUENCE [LARGE SCALE GENOMIC DNA]</scope>
    <source>
        <strain evidence="15">BL9</strain>
    </source>
</reference>
<comment type="similarity">
    <text evidence="2">Belongs to the fatty acid desaturase type 2 family.</text>
</comment>
<dbReference type="PANTHER" id="PTHR11351:SF31">
    <property type="entry name" value="DESATURASE 1, ISOFORM A-RELATED"/>
    <property type="match status" value="1"/>
</dbReference>
<keyword evidence="5" id="KW-0276">Fatty acid metabolism</keyword>
<accession>A0ABY0IDG9</accession>
<evidence type="ECO:0000313" key="15">
    <source>
        <dbReference type="Proteomes" id="UP000443582"/>
    </source>
</evidence>
<evidence type="ECO:0000256" key="12">
    <source>
        <dbReference type="SAM" id="Phobius"/>
    </source>
</evidence>
<dbReference type="Pfam" id="PF00487">
    <property type="entry name" value="FA_desaturase"/>
    <property type="match status" value="1"/>
</dbReference>
<sequence length="288" mass="33277">MCTKTYSFKNLNKTNTIFLLLTPIVAIAGTIAWLKVDGFDWRIMALSLAFYIATGLGITAGYHRLFAHRSYQASWPVRLLLLIFGAAAVQNSALKWCNDHRVHHGKVDTDHDPYNINEGFFYAHMGWILLLEDADEYKFSKDLLKDPMVMFQHKFYLAFVIIFSFLLPAFLGHLIAGSWLGGLFVAGVARIVFVHHCTFFINSLCHVVGTRPYDKKQTARDSWIMALFTYGEGYHNFHHTFQADYRNGIKWYHFDPTKWLIRGLNFLGLTWNLKRTKAELIKSRLQAQ</sequence>
<feature type="transmembrane region" description="Helical" evidence="12">
    <location>
        <begin position="17"/>
        <end position="36"/>
    </location>
</feature>
<feature type="domain" description="Fatty acid desaturase" evidence="13">
    <location>
        <begin position="45"/>
        <end position="262"/>
    </location>
</feature>
<evidence type="ECO:0000256" key="7">
    <source>
        <dbReference type="ARBA" id="ARBA00023002"/>
    </source>
</evidence>
<dbReference type="RefSeq" id="WP_115362542.1">
    <property type="nucleotide sequence ID" value="NZ_QDKL01000003.1"/>
</dbReference>
<evidence type="ECO:0000256" key="11">
    <source>
        <dbReference type="ARBA" id="ARBA00023160"/>
    </source>
</evidence>
<feature type="transmembrane region" description="Helical" evidence="12">
    <location>
        <begin position="182"/>
        <end position="208"/>
    </location>
</feature>
<evidence type="ECO:0000256" key="3">
    <source>
        <dbReference type="ARBA" id="ARBA00022516"/>
    </source>
</evidence>
<evidence type="ECO:0000256" key="4">
    <source>
        <dbReference type="ARBA" id="ARBA00022692"/>
    </source>
</evidence>
<evidence type="ECO:0000256" key="2">
    <source>
        <dbReference type="ARBA" id="ARBA00008749"/>
    </source>
</evidence>
<feature type="transmembrane region" description="Helical" evidence="12">
    <location>
        <begin position="155"/>
        <end position="176"/>
    </location>
</feature>
<evidence type="ECO:0000259" key="13">
    <source>
        <dbReference type="Pfam" id="PF00487"/>
    </source>
</evidence>
<dbReference type="PRINTS" id="PR00075">
    <property type="entry name" value="FACDDSATRASE"/>
</dbReference>
<dbReference type="Proteomes" id="UP000443582">
    <property type="component" value="Unassembled WGS sequence"/>
</dbReference>
<comment type="subcellular location">
    <subcellularLocation>
        <location evidence="1">Membrane</location>
        <topology evidence="1">Multi-pass membrane protein</topology>
    </subcellularLocation>
</comment>
<comment type="caution">
    <text evidence="14">The sequence shown here is derived from an EMBL/GenBank/DDBJ whole genome shotgun (WGS) entry which is preliminary data.</text>
</comment>
<keyword evidence="11" id="KW-0275">Fatty acid biosynthesis</keyword>
<keyword evidence="3" id="KW-0444">Lipid biosynthesis</keyword>
<keyword evidence="10 12" id="KW-0472">Membrane</keyword>
<keyword evidence="15" id="KW-1185">Reference proteome</keyword>
<feature type="transmembrane region" description="Helical" evidence="12">
    <location>
        <begin position="43"/>
        <end position="63"/>
    </location>
</feature>
<protein>
    <submittedName>
        <fullName evidence="14">Acyl-CoA desaturase</fullName>
    </submittedName>
</protein>
<keyword evidence="4 12" id="KW-0812">Transmembrane</keyword>
<evidence type="ECO:0000256" key="6">
    <source>
        <dbReference type="ARBA" id="ARBA00022989"/>
    </source>
</evidence>
<evidence type="ECO:0000256" key="10">
    <source>
        <dbReference type="ARBA" id="ARBA00023136"/>
    </source>
</evidence>
<dbReference type="CDD" id="cd03505">
    <property type="entry name" value="Delta9-FADS-like"/>
    <property type="match status" value="1"/>
</dbReference>
<dbReference type="PANTHER" id="PTHR11351">
    <property type="entry name" value="ACYL-COA DESATURASE"/>
    <property type="match status" value="1"/>
</dbReference>
<evidence type="ECO:0000256" key="5">
    <source>
        <dbReference type="ARBA" id="ARBA00022832"/>
    </source>
</evidence>